<comment type="caution">
    <text evidence="2">The sequence shown here is derived from an EMBL/GenBank/DDBJ whole genome shotgun (WGS) entry which is preliminary data.</text>
</comment>
<dbReference type="AlphaFoldDB" id="A0A3S5ACJ0"/>
<evidence type="ECO:0000313" key="2">
    <source>
        <dbReference type="EMBL" id="VEL25628.1"/>
    </source>
</evidence>
<evidence type="ECO:0000313" key="3">
    <source>
        <dbReference type="Proteomes" id="UP000784294"/>
    </source>
</evidence>
<evidence type="ECO:0000256" key="1">
    <source>
        <dbReference type="SAM" id="MobiDB-lite"/>
    </source>
</evidence>
<accession>A0A3S5ACJ0</accession>
<keyword evidence="3" id="KW-1185">Reference proteome</keyword>
<organism evidence="2 3">
    <name type="scientific">Protopolystoma xenopodis</name>
    <dbReference type="NCBI Taxonomy" id="117903"/>
    <lineage>
        <taxon>Eukaryota</taxon>
        <taxon>Metazoa</taxon>
        <taxon>Spiralia</taxon>
        <taxon>Lophotrochozoa</taxon>
        <taxon>Platyhelminthes</taxon>
        <taxon>Monogenea</taxon>
        <taxon>Polyopisthocotylea</taxon>
        <taxon>Polystomatidea</taxon>
        <taxon>Polystomatidae</taxon>
        <taxon>Protopolystoma</taxon>
    </lineage>
</organism>
<reference evidence="2" key="1">
    <citation type="submission" date="2018-11" db="EMBL/GenBank/DDBJ databases">
        <authorList>
            <consortium name="Pathogen Informatics"/>
        </authorList>
    </citation>
    <scope>NUCLEOTIDE SEQUENCE</scope>
</reference>
<gene>
    <name evidence="2" type="ORF">PXEA_LOCUS19068</name>
</gene>
<name>A0A3S5ACJ0_9PLAT</name>
<feature type="region of interest" description="Disordered" evidence="1">
    <location>
        <begin position="41"/>
        <end position="74"/>
    </location>
</feature>
<sequence length="74" mass="8627">MWLCRRRRIFLKTKSQATCPKNRRVGRCKVVRRLALVLASSTSPRPWSSVHVARGPRPAVRPRRRSDWSSPPLH</sequence>
<dbReference type="Proteomes" id="UP000784294">
    <property type="component" value="Unassembled WGS sequence"/>
</dbReference>
<protein>
    <submittedName>
        <fullName evidence="2">Uncharacterized protein</fullName>
    </submittedName>
</protein>
<proteinExistence type="predicted"/>
<dbReference type="EMBL" id="CAAALY010075227">
    <property type="protein sequence ID" value="VEL25628.1"/>
    <property type="molecule type" value="Genomic_DNA"/>
</dbReference>